<gene>
    <name evidence="1" type="ORF">QOZ98_001354</name>
</gene>
<protein>
    <submittedName>
        <fullName evidence="1">Uncharacterized protein YjdB</fullName>
    </submittedName>
</protein>
<accession>A0ABU0GTX7</accession>
<evidence type="ECO:0000313" key="1">
    <source>
        <dbReference type="EMBL" id="MDQ0428528.1"/>
    </source>
</evidence>
<keyword evidence="2" id="KW-1185">Reference proteome</keyword>
<sequence length="59" mass="6704">MTLSKELQSINIESNKELEQIQHNFVEVLGRIGVTDIKDIAVNSSLEDNEKSYGWILRG</sequence>
<proteinExistence type="predicted"/>
<dbReference type="RefSeq" id="WP_308786702.1">
    <property type="nucleotide sequence ID" value="NZ_JAUSWB010000003.1"/>
</dbReference>
<dbReference type="Proteomes" id="UP001241988">
    <property type="component" value="Unassembled WGS sequence"/>
</dbReference>
<evidence type="ECO:0000313" key="2">
    <source>
        <dbReference type="Proteomes" id="UP001241988"/>
    </source>
</evidence>
<dbReference type="EMBL" id="JAUSWB010000003">
    <property type="protein sequence ID" value="MDQ0428528.1"/>
    <property type="molecule type" value="Genomic_DNA"/>
</dbReference>
<reference evidence="1 2" key="1">
    <citation type="submission" date="2023-07" db="EMBL/GenBank/DDBJ databases">
        <title>Genomic Encyclopedia of Type Strains, Phase IV (KMG-IV): sequencing the most valuable type-strain genomes for metagenomic binning, comparative biology and taxonomic classification.</title>
        <authorList>
            <person name="Goeker M."/>
        </authorList>
    </citation>
    <scope>NUCLEOTIDE SEQUENCE [LARGE SCALE GENOMIC DNA]</scope>
    <source>
        <strain evidence="1 2">DSM 16419</strain>
    </source>
</reference>
<comment type="caution">
    <text evidence="1">The sequence shown here is derived from an EMBL/GenBank/DDBJ whole genome shotgun (WGS) entry which is preliminary data.</text>
</comment>
<organism evidence="1 2">
    <name type="scientific">Planomicrobium stackebrandtii</name>
    <dbReference type="NCBI Taxonomy" id="253160"/>
    <lineage>
        <taxon>Bacteria</taxon>
        <taxon>Bacillati</taxon>
        <taxon>Bacillota</taxon>
        <taxon>Bacilli</taxon>
        <taxon>Bacillales</taxon>
        <taxon>Caryophanaceae</taxon>
        <taxon>Planomicrobium</taxon>
    </lineage>
</organism>
<name>A0ABU0GTX7_9BACL</name>